<sequence length="189" mass="20565">MANWQAGGEDYGGAYGYQSYGGTLSTVHGSLTDGTSRMDPSYESQQQQQQQNVAWSVPETGSSEIPLLNDDHEKAILSDLCDQAVGESAPLSTFSYISEYICSNNIDIWPGEAPGMGCSVPSALGSSTGDSKMSDDQRSSAAMSSCMHQQLFSRCKSVLESIIARNEQILELLRQRQHQQQGACKPRRQ</sequence>
<evidence type="ECO:0000313" key="3">
    <source>
        <dbReference type="EnsemblMetazoa" id="ASIC002521-PA"/>
    </source>
</evidence>
<dbReference type="VEuPathDB" id="VectorBase:ASIS011491"/>
<dbReference type="AlphaFoldDB" id="A0A084VCF8"/>
<accession>A0A084VCF8</accession>
<reference evidence="3" key="2">
    <citation type="submission" date="2020-05" db="UniProtKB">
        <authorList>
            <consortium name="EnsemblMetazoa"/>
        </authorList>
    </citation>
    <scope>IDENTIFICATION</scope>
</reference>
<keyword evidence="4" id="KW-1185">Reference proteome</keyword>
<reference evidence="2 4" key="1">
    <citation type="journal article" date="2014" name="BMC Genomics">
        <title>Genome sequence of Anopheles sinensis provides insight into genetics basis of mosquito competence for malaria parasites.</title>
        <authorList>
            <person name="Zhou D."/>
            <person name="Zhang D."/>
            <person name="Ding G."/>
            <person name="Shi L."/>
            <person name="Hou Q."/>
            <person name="Ye Y."/>
            <person name="Xu Y."/>
            <person name="Zhou H."/>
            <person name="Xiong C."/>
            <person name="Li S."/>
            <person name="Yu J."/>
            <person name="Hong S."/>
            <person name="Yu X."/>
            <person name="Zou P."/>
            <person name="Chen C."/>
            <person name="Chang X."/>
            <person name="Wang W."/>
            <person name="Lv Y."/>
            <person name="Sun Y."/>
            <person name="Ma L."/>
            <person name="Shen B."/>
            <person name="Zhu C."/>
        </authorList>
    </citation>
    <scope>NUCLEOTIDE SEQUENCE [LARGE SCALE GENOMIC DNA]</scope>
</reference>
<name>A0A084VCF8_ANOSI</name>
<evidence type="ECO:0000313" key="2">
    <source>
        <dbReference type="EMBL" id="KFB35652.1"/>
    </source>
</evidence>
<dbReference type="EMBL" id="ATLV01010690">
    <property type="status" value="NOT_ANNOTATED_CDS"/>
    <property type="molecule type" value="Genomic_DNA"/>
</dbReference>
<proteinExistence type="predicted"/>
<dbReference type="EnsemblMetazoa" id="ASIC002521-RA">
    <property type="protein sequence ID" value="ASIC002521-PA"/>
    <property type="gene ID" value="ASIC002521"/>
</dbReference>
<evidence type="ECO:0000313" key="4">
    <source>
        <dbReference type="Proteomes" id="UP000030765"/>
    </source>
</evidence>
<gene>
    <name evidence="2" type="ORF">ZHAS_00002521</name>
</gene>
<protein>
    <submittedName>
        <fullName evidence="2 3">Uncharacterized protein</fullName>
    </submittedName>
</protein>
<dbReference type="OrthoDB" id="7737383at2759"/>
<dbReference type="EMBL" id="KE524601">
    <property type="protein sequence ID" value="KFB35652.1"/>
    <property type="molecule type" value="Genomic_DNA"/>
</dbReference>
<feature type="region of interest" description="Disordered" evidence="1">
    <location>
        <begin position="31"/>
        <end position="64"/>
    </location>
</feature>
<dbReference type="OMA" id="YISEYIC"/>
<dbReference type="VEuPathDB" id="VectorBase:ASIC002521"/>
<evidence type="ECO:0000256" key="1">
    <source>
        <dbReference type="SAM" id="MobiDB-lite"/>
    </source>
</evidence>
<organism evidence="2">
    <name type="scientific">Anopheles sinensis</name>
    <name type="common">Mosquito</name>
    <dbReference type="NCBI Taxonomy" id="74873"/>
    <lineage>
        <taxon>Eukaryota</taxon>
        <taxon>Metazoa</taxon>
        <taxon>Ecdysozoa</taxon>
        <taxon>Arthropoda</taxon>
        <taxon>Hexapoda</taxon>
        <taxon>Insecta</taxon>
        <taxon>Pterygota</taxon>
        <taxon>Neoptera</taxon>
        <taxon>Endopterygota</taxon>
        <taxon>Diptera</taxon>
        <taxon>Nematocera</taxon>
        <taxon>Culicoidea</taxon>
        <taxon>Culicidae</taxon>
        <taxon>Anophelinae</taxon>
        <taxon>Anopheles</taxon>
    </lineage>
</organism>
<dbReference type="Proteomes" id="UP000030765">
    <property type="component" value="Unassembled WGS sequence"/>
</dbReference>